<dbReference type="EMBL" id="JAFHLR010000029">
    <property type="protein sequence ID" value="KAG5473448.1"/>
    <property type="molecule type" value="Genomic_DNA"/>
</dbReference>
<keyword evidence="3" id="KW-1185">Reference proteome</keyword>
<dbReference type="GeneID" id="92359448"/>
<reference evidence="3" key="1">
    <citation type="journal article" date="2021" name="Microbiol. Resour. Announc.">
        <title>LGAAP: Leishmaniinae Genome Assembly and Annotation Pipeline.</title>
        <authorList>
            <person name="Almutairi H."/>
            <person name="Urbaniak M.D."/>
            <person name="Bates M.D."/>
            <person name="Jariyapan N."/>
            <person name="Kwakye-Nuako G."/>
            <person name="Thomaz-Soccol V."/>
            <person name="Al-Salem W.S."/>
            <person name="Dillon R.J."/>
            <person name="Bates P.A."/>
            <person name="Gatherer D."/>
        </authorList>
    </citation>
    <scope>NUCLEOTIDE SEQUENCE [LARGE SCALE GENOMIC DNA]</scope>
</reference>
<sequence length="225" mass="24335">MQARSVSLGGARPKRRKRNNTRAVVPNPVNFSVQDRRLNTRLLNETQRRKAQLLGMTAHEVAHRLHRYTVQPSSLMDEGRLGGPGGRSALHVKLAADGDKTTPGAGAGAVNSISSPSITHSGGRVCSPGRDAYSRWQAQRAQRESKNADCTDHLPMNSSTSPGESGEQAGAVPLVPPTELYEEWLSAGCPTGSWSALLQEEVYAPLEAERAFLSAKYDPKARLRS</sequence>
<organism evidence="2 3">
    <name type="scientific">Leishmania orientalis</name>
    <dbReference type="NCBI Taxonomy" id="2249476"/>
    <lineage>
        <taxon>Eukaryota</taxon>
        <taxon>Discoba</taxon>
        <taxon>Euglenozoa</taxon>
        <taxon>Kinetoplastea</taxon>
        <taxon>Metakinetoplastina</taxon>
        <taxon>Trypanosomatida</taxon>
        <taxon>Trypanosomatidae</taxon>
        <taxon>Leishmaniinae</taxon>
        <taxon>Leishmania</taxon>
    </lineage>
</organism>
<feature type="compositionally biased region" description="Basic and acidic residues" evidence="1">
    <location>
        <begin position="141"/>
        <end position="152"/>
    </location>
</feature>
<feature type="compositionally biased region" description="Polar residues" evidence="1">
    <location>
        <begin position="111"/>
        <end position="120"/>
    </location>
</feature>
<feature type="region of interest" description="Disordered" evidence="1">
    <location>
        <begin position="1"/>
        <end position="23"/>
    </location>
</feature>
<comment type="caution">
    <text evidence="2">The sequence shown here is derived from an EMBL/GenBank/DDBJ whole genome shotgun (WGS) entry which is preliminary data.</text>
</comment>
<reference evidence="3" key="2">
    <citation type="journal article" date="2021" name="Sci. Data">
        <title>Chromosome-scale genome sequencing, assembly and annotation of six genomes from subfamily Leishmaniinae.</title>
        <authorList>
            <person name="Almutairi H."/>
            <person name="Urbaniak M.D."/>
            <person name="Bates M.D."/>
            <person name="Jariyapan N."/>
            <person name="Kwakye-Nuako G."/>
            <person name="Thomaz Soccol V."/>
            <person name="Al-Salem W.S."/>
            <person name="Dillon R.J."/>
            <person name="Bates P.A."/>
            <person name="Gatherer D."/>
        </authorList>
    </citation>
    <scope>NUCLEOTIDE SEQUENCE [LARGE SCALE GENOMIC DNA]</scope>
</reference>
<accession>A0A836H1C6</accession>
<evidence type="ECO:0000313" key="3">
    <source>
        <dbReference type="Proteomes" id="UP000674143"/>
    </source>
</evidence>
<name>A0A836H1C6_9TRYP</name>
<evidence type="ECO:0000313" key="2">
    <source>
        <dbReference type="EMBL" id="KAG5473448.1"/>
    </source>
</evidence>
<evidence type="ECO:0000256" key="1">
    <source>
        <dbReference type="SAM" id="MobiDB-lite"/>
    </source>
</evidence>
<dbReference type="Proteomes" id="UP000674143">
    <property type="component" value="Unassembled WGS sequence"/>
</dbReference>
<gene>
    <name evidence="2" type="ORF">LSCM4_03515</name>
</gene>
<protein>
    <submittedName>
        <fullName evidence="2">Uncharacterized protein</fullName>
    </submittedName>
</protein>
<dbReference type="RefSeq" id="XP_067061451.1">
    <property type="nucleotide sequence ID" value="XM_067205514.1"/>
</dbReference>
<dbReference type="KEGG" id="loi:92359448"/>
<dbReference type="AlphaFoldDB" id="A0A836H1C6"/>
<feature type="region of interest" description="Disordered" evidence="1">
    <location>
        <begin position="100"/>
        <end position="171"/>
    </location>
</feature>
<proteinExistence type="predicted"/>